<dbReference type="InterPro" id="IPR036259">
    <property type="entry name" value="MFS_trans_sf"/>
</dbReference>
<dbReference type="GO" id="GO:0016020">
    <property type="term" value="C:membrane"/>
    <property type="evidence" value="ECO:0007669"/>
    <property type="project" value="UniProtKB-SubCell"/>
</dbReference>
<evidence type="ECO:0000256" key="2">
    <source>
        <dbReference type="ARBA" id="ARBA00022692"/>
    </source>
</evidence>
<dbReference type="EMBL" id="MNAD01000515">
    <property type="protein sequence ID" value="OJT12159.1"/>
    <property type="molecule type" value="Genomic_DNA"/>
</dbReference>
<dbReference type="GO" id="GO:0022857">
    <property type="term" value="F:transmembrane transporter activity"/>
    <property type="evidence" value="ECO:0007669"/>
    <property type="project" value="InterPro"/>
</dbReference>
<keyword evidence="3" id="KW-1133">Transmembrane helix</keyword>
<organism evidence="5 6">
    <name type="scientific">Trametes pubescens</name>
    <name type="common">White-rot fungus</name>
    <dbReference type="NCBI Taxonomy" id="154538"/>
    <lineage>
        <taxon>Eukaryota</taxon>
        <taxon>Fungi</taxon>
        <taxon>Dikarya</taxon>
        <taxon>Basidiomycota</taxon>
        <taxon>Agaricomycotina</taxon>
        <taxon>Agaricomycetes</taxon>
        <taxon>Polyporales</taxon>
        <taxon>Polyporaceae</taxon>
        <taxon>Trametes</taxon>
    </lineage>
</organism>
<dbReference type="AlphaFoldDB" id="A0A1M2VX18"/>
<comment type="caution">
    <text evidence="5">The sequence shown here is derived from an EMBL/GenBank/DDBJ whole genome shotgun (WGS) entry which is preliminary data.</text>
</comment>
<keyword evidence="6" id="KW-1185">Reference proteome</keyword>
<dbReference type="InterPro" id="IPR005828">
    <property type="entry name" value="MFS_sugar_transport-like"/>
</dbReference>
<evidence type="ECO:0000313" key="5">
    <source>
        <dbReference type="EMBL" id="OJT12159.1"/>
    </source>
</evidence>
<evidence type="ECO:0000256" key="3">
    <source>
        <dbReference type="ARBA" id="ARBA00022989"/>
    </source>
</evidence>
<gene>
    <name evidence="5" type="ORF">TRAPUB_11269</name>
</gene>
<comment type="subcellular location">
    <subcellularLocation>
        <location evidence="1">Membrane</location>
    </subcellularLocation>
</comment>
<name>A0A1M2VX18_TRAPU</name>
<dbReference type="Pfam" id="PF00083">
    <property type="entry name" value="Sugar_tr"/>
    <property type="match status" value="1"/>
</dbReference>
<dbReference type="OrthoDB" id="6612291at2759"/>
<reference evidence="5 6" key="1">
    <citation type="submission" date="2016-10" db="EMBL/GenBank/DDBJ databases">
        <title>Genome sequence of the basidiomycete white-rot fungus Trametes pubescens.</title>
        <authorList>
            <person name="Makela M.R."/>
            <person name="Granchi Z."/>
            <person name="Peng M."/>
            <person name="De Vries R.P."/>
            <person name="Grigoriev I."/>
            <person name="Riley R."/>
            <person name="Hilden K."/>
        </authorList>
    </citation>
    <scope>NUCLEOTIDE SEQUENCE [LARGE SCALE GENOMIC DNA]</scope>
    <source>
        <strain evidence="5 6">FBCC735</strain>
    </source>
</reference>
<dbReference type="OMA" id="EYHASKC"/>
<dbReference type="Proteomes" id="UP000184267">
    <property type="component" value="Unassembled WGS sequence"/>
</dbReference>
<evidence type="ECO:0000313" key="6">
    <source>
        <dbReference type="Proteomes" id="UP000184267"/>
    </source>
</evidence>
<evidence type="ECO:0000256" key="4">
    <source>
        <dbReference type="ARBA" id="ARBA00023136"/>
    </source>
</evidence>
<accession>A0A1M2VX18</accession>
<sequence>MMVFSAFGGILFGYDTGTISGILRMDDWLRTFGDPVSGTPGHDLRFELPTALESVVVSLLFAGTVVGEYHASKCVSPSSY</sequence>
<keyword evidence="4" id="KW-0472">Membrane</keyword>
<dbReference type="Gene3D" id="1.20.1250.20">
    <property type="entry name" value="MFS general substrate transporter like domains"/>
    <property type="match status" value="1"/>
</dbReference>
<proteinExistence type="predicted"/>
<evidence type="ECO:0008006" key="7">
    <source>
        <dbReference type="Google" id="ProtNLM"/>
    </source>
</evidence>
<evidence type="ECO:0000256" key="1">
    <source>
        <dbReference type="ARBA" id="ARBA00004370"/>
    </source>
</evidence>
<keyword evidence="2" id="KW-0812">Transmembrane</keyword>
<protein>
    <recommendedName>
        <fullName evidence="7">Quinate permease</fullName>
    </recommendedName>
</protein>